<evidence type="ECO:0000313" key="2">
    <source>
        <dbReference type="Proteomes" id="UP000050996"/>
    </source>
</evidence>
<dbReference type="PATRIC" id="fig|1637975.4.peg.4632"/>
<proteinExistence type="predicted"/>
<dbReference type="NCBIfam" id="NF045597">
    <property type="entry name" value="TudS_rel_CD3072"/>
    <property type="match status" value="1"/>
</dbReference>
<dbReference type="EMBL" id="LJIX01000006">
    <property type="protein sequence ID" value="KQL21181.1"/>
    <property type="molecule type" value="Genomic_DNA"/>
</dbReference>
<dbReference type="InterPro" id="IPR054648">
    <property type="entry name" value="TudS-rel"/>
</dbReference>
<dbReference type="Proteomes" id="UP000050996">
    <property type="component" value="Unassembled WGS sequence"/>
</dbReference>
<keyword evidence="2" id="KW-1185">Reference proteome</keyword>
<accession>A0A0Q3TDG7</accession>
<name>A0A0Q3TDG7_9BACI</name>
<evidence type="ECO:0000313" key="1">
    <source>
        <dbReference type="EMBL" id="KQL21181.1"/>
    </source>
</evidence>
<organism evidence="1 2">
    <name type="scientific">Cytobacillus solani</name>
    <dbReference type="NCBI Taxonomy" id="1637975"/>
    <lineage>
        <taxon>Bacteria</taxon>
        <taxon>Bacillati</taxon>
        <taxon>Bacillota</taxon>
        <taxon>Bacilli</taxon>
        <taxon>Bacillales</taxon>
        <taxon>Bacillaceae</taxon>
        <taxon>Cytobacillus</taxon>
    </lineage>
</organism>
<sequence>MQRNKKILLVSHCIFNQNTVIEGEARSFGAIPTVLDWIQKEGLGVIQLPCPEFTFLGLERPSMTYEEYDNEEYRQHCRKILLPVLEQLTEYKKCDYQITGILGIQSSPSCDMTKGVFMEELKKLFSEQQIAIATEWYLPDHKNPIFNSKENYIKSN</sequence>
<gene>
    <name evidence="1" type="ORF">AN957_23155</name>
</gene>
<dbReference type="RefSeq" id="WP_053477688.1">
    <property type="nucleotide sequence ID" value="NZ_LJIX01000006.1"/>
</dbReference>
<dbReference type="AlphaFoldDB" id="A0A0Q3TDG7"/>
<comment type="caution">
    <text evidence="1">The sequence shown here is derived from an EMBL/GenBank/DDBJ whole genome shotgun (WGS) entry which is preliminary data.</text>
</comment>
<reference evidence="1 2" key="1">
    <citation type="submission" date="2015-09" db="EMBL/GenBank/DDBJ databases">
        <title>Genome sequencing project for genomic taxonomy and phylogenomics of Bacillus-like bacteria.</title>
        <authorList>
            <person name="Liu B."/>
            <person name="Wang J."/>
            <person name="Zhu Y."/>
            <person name="Liu G."/>
            <person name="Chen Q."/>
            <person name="Chen Z."/>
            <person name="Lan J."/>
            <person name="Che J."/>
            <person name="Ge C."/>
            <person name="Shi H."/>
            <person name="Pan Z."/>
            <person name="Liu X."/>
        </authorList>
    </citation>
    <scope>NUCLEOTIDE SEQUENCE [LARGE SCALE GENOMIC DNA]</scope>
    <source>
        <strain evidence="1 2">FJAT-18043</strain>
    </source>
</reference>
<protein>
    <recommendedName>
        <fullName evidence="3">DUF523 domain-containing protein</fullName>
    </recommendedName>
</protein>
<evidence type="ECO:0008006" key="3">
    <source>
        <dbReference type="Google" id="ProtNLM"/>
    </source>
</evidence>